<feature type="compositionally biased region" description="Low complexity" evidence="1">
    <location>
        <begin position="934"/>
        <end position="943"/>
    </location>
</feature>
<name>A0A8C6UQM2_9GOBI</name>
<organism evidence="2 3">
    <name type="scientific">Neogobius melanostomus</name>
    <name type="common">round goby</name>
    <dbReference type="NCBI Taxonomy" id="47308"/>
    <lineage>
        <taxon>Eukaryota</taxon>
        <taxon>Metazoa</taxon>
        <taxon>Chordata</taxon>
        <taxon>Craniata</taxon>
        <taxon>Vertebrata</taxon>
        <taxon>Euteleostomi</taxon>
        <taxon>Actinopterygii</taxon>
        <taxon>Neopterygii</taxon>
        <taxon>Teleostei</taxon>
        <taxon>Neoteleostei</taxon>
        <taxon>Acanthomorphata</taxon>
        <taxon>Gobiaria</taxon>
        <taxon>Gobiiformes</taxon>
        <taxon>Gobioidei</taxon>
        <taxon>Gobiidae</taxon>
        <taxon>Benthophilinae</taxon>
        <taxon>Neogobiini</taxon>
        <taxon>Neogobius</taxon>
    </lineage>
</organism>
<feature type="region of interest" description="Disordered" evidence="1">
    <location>
        <begin position="680"/>
        <end position="705"/>
    </location>
</feature>
<evidence type="ECO:0000256" key="1">
    <source>
        <dbReference type="SAM" id="MobiDB-lite"/>
    </source>
</evidence>
<feature type="compositionally biased region" description="Polar residues" evidence="1">
    <location>
        <begin position="500"/>
        <end position="519"/>
    </location>
</feature>
<feature type="compositionally biased region" description="Polar residues" evidence="1">
    <location>
        <begin position="412"/>
        <end position="430"/>
    </location>
</feature>
<protein>
    <submittedName>
        <fullName evidence="2">Uncharacterized protein</fullName>
    </submittedName>
</protein>
<feature type="region of interest" description="Disordered" evidence="1">
    <location>
        <begin position="717"/>
        <end position="747"/>
    </location>
</feature>
<feature type="region of interest" description="Disordered" evidence="1">
    <location>
        <begin position="934"/>
        <end position="976"/>
    </location>
</feature>
<keyword evidence="3" id="KW-1185">Reference proteome</keyword>
<feature type="region of interest" description="Disordered" evidence="1">
    <location>
        <begin position="500"/>
        <end position="524"/>
    </location>
</feature>
<feature type="compositionally biased region" description="Polar residues" evidence="1">
    <location>
        <begin position="877"/>
        <end position="895"/>
    </location>
</feature>
<feature type="compositionally biased region" description="Basic and acidic residues" evidence="1">
    <location>
        <begin position="343"/>
        <end position="352"/>
    </location>
</feature>
<reference evidence="2" key="1">
    <citation type="submission" date="2025-08" db="UniProtKB">
        <authorList>
            <consortium name="Ensembl"/>
        </authorList>
    </citation>
    <scope>IDENTIFICATION</scope>
</reference>
<proteinExistence type="predicted"/>
<evidence type="ECO:0000313" key="3">
    <source>
        <dbReference type="Proteomes" id="UP000694523"/>
    </source>
</evidence>
<evidence type="ECO:0000313" key="2">
    <source>
        <dbReference type="Ensembl" id="ENSNMLP00000037306.1"/>
    </source>
</evidence>
<feature type="region of interest" description="Disordered" evidence="1">
    <location>
        <begin position="30"/>
        <end position="96"/>
    </location>
</feature>
<feature type="region of interest" description="Disordered" evidence="1">
    <location>
        <begin position="186"/>
        <end position="205"/>
    </location>
</feature>
<reference evidence="2" key="2">
    <citation type="submission" date="2025-09" db="UniProtKB">
        <authorList>
            <consortium name="Ensembl"/>
        </authorList>
    </citation>
    <scope>IDENTIFICATION</scope>
</reference>
<feature type="region of interest" description="Disordered" evidence="1">
    <location>
        <begin position="233"/>
        <end position="353"/>
    </location>
</feature>
<feature type="region of interest" description="Disordered" evidence="1">
    <location>
        <begin position="565"/>
        <end position="606"/>
    </location>
</feature>
<feature type="compositionally biased region" description="Polar residues" evidence="1">
    <location>
        <begin position="681"/>
        <end position="695"/>
    </location>
</feature>
<accession>A0A8C6UQM2</accession>
<dbReference type="PANTHER" id="PTHR23039:SF6">
    <property type="entry name" value="SIMILAR TO MKIAA1522 PROTEIN"/>
    <property type="match status" value="1"/>
</dbReference>
<feature type="region of interest" description="Disordered" evidence="1">
    <location>
        <begin position="116"/>
        <end position="137"/>
    </location>
</feature>
<dbReference type="AlphaFoldDB" id="A0A8C6UQM2"/>
<feature type="compositionally biased region" description="Low complexity" evidence="1">
    <location>
        <begin position="44"/>
        <end position="67"/>
    </location>
</feature>
<sequence length="994" mass="106842">MQQEERIIGPDYGDNESTISSVSVRAEVDGGGFTTDSTIPDTCSTVSMQSSVSSRSSRSGLTRQGSTFRPLNSGKKSDKGRMRRRHRKTTGGIPQHVQREFGLDRAEWAVKPQSEDEFVNGGRDVPQLAVHSPPEANNTEVIHPLSSVKEEQLCASQTAHVDVMALLQRLGPAQSGGDRPWSLAVPGMTTAGSSKPGPPSPVMSMSPQAAYLSKIIPNAVLPPSIDVVEISRGRSRNSVRTVSKSSLVLSSPTSSRASSRASTARSTSSRSSTITSASRQNHFHLSDSSCWSNSDSDTLVSDSSTISSSSTPRQTDAQDKAVSKQQNKVGDSPRYPFYGKIIKGNESKKDGQFGHSLSVMKSKRAPPPPNRSYSLHTKMKRRSRDLADIKIIPSQTSEENMKKVIDSPGYNADTSSLDEYSGSKTPSPQKALQDVDYTLNNASADASNAKKEAVQVNNHCKVISPSSGYSSQDATSPKNPSPKHKMGLLAKLHKLFPGTTSADLSTSAQPEASKTSNAPVGTVSDKPSVKALRELFTIPPHPKVHAPPPPPPEVWSQSPLSIELLLGPPAPGNTYATVKKNPKDKRPYRPPASTSADSSVRGEEQTQINSISVESKKVHVSQEGFLNVANRTNDCERLMQKNVDVKEHGKVQVSELLNSVLMRTLERETDRLPAIAEEYKTSTQNTKNPSISSAHISPRLPTKQTAEVPTVISLQQVTSPESSWLPPPPPPPVSQTGMGSPDETDFPLPPPPIFTVAEIAIPVLVPPDKPVPNASTSLHGNKAPPLNIPPPPCYTAPPPPMKTCMENFELPSKEVVAPFKMSKPSPPAPKEISHVATETLHPTPAQSTPPAPKLVTIPHHRRPSCSTTKATRGYYSKITSEPTEASSSQSVTNLNGPPGSEMTTEVFIPVPQDIPPPSPVEVHPEVSIPTPVVVSTPQTEVTQSPVEIPSPAEVSITQTENVSQTSVEELSRPQEVEPIEMCVQSIKEMSPEPL</sequence>
<feature type="compositionally biased region" description="Low complexity" evidence="1">
    <location>
        <begin position="286"/>
        <end position="311"/>
    </location>
</feature>
<dbReference type="GO" id="GO:0030154">
    <property type="term" value="P:cell differentiation"/>
    <property type="evidence" value="ECO:0007669"/>
    <property type="project" value="TreeGrafter"/>
</dbReference>
<dbReference type="Proteomes" id="UP000694523">
    <property type="component" value="Unplaced"/>
</dbReference>
<dbReference type="PANTHER" id="PTHR23039">
    <property type="entry name" value="NANCE-HORAN SYNDROME PROTEIN"/>
    <property type="match status" value="1"/>
</dbReference>
<feature type="region of interest" description="Disordered" evidence="1">
    <location>
        <begin position="839"/>
        <end position="904"/>
    </location>
</feature>
<feature type="compositionally biased region" description="Polar residues" evidence="1">
    <location>
        <begin position="955"/>
        <end position="968"/>
    </location>
</feature>
<feature type="compositionally biased region" description="Polar residues" evidence="1">
    <location>
        <begin position="34"/>
        <end position="43"/>
    </location>
</feature>
<feature type="region of interest" description="Disordered" evidence="1">
    <location>
        <begin position="462"/>
        <end position="485"/>
    </location>
</feature>
<feature type="region of interest" description="Disordered" evidence="1">
    <location>
        <begin position="395"/>
        <end position="430"/>
    </location>
</feature>
<feature type="compositionally biased region" description="Low complexity" evidence="1">
    <location>
        <begin position="238"/>
        <end position="279"/>
    </location>
</feature>
<feature type="compositionally biased region" description="Polar residues" evidence="1">
    <location>
        <begin position="464"/>
        <end position="478"/>
    </location>
</feature>
<dbReference type="Ensembl" id="ENSNMLT00000041543.1">
    <property type="protein sequence ID" value="ENSNMLP00000037306.1"/>
    <property type="gene ID" value="ENSNMLG00000023088.1"/>
</dbReference>